<dbReference type="GeneID" id="30007176"/>
<dbReference type="InterPro" id="IPR036291">
    <property type="entry name" value="NAD(P)-bd_dom_sf"/>
</dbReference>
<dbReference type="RefSeq" id="XP_018697146.1">
    <property type="nucleotide sequence ID" value="XM_018834522.1"/>
</dbReference>
<sequence>MAQVVDVALTGKGAIVTGGGSGNLFYSILFPPNIIAHPTTDPASTMYIMEMMLTQHCSERTGICLSFVQHLYRAGFNVLICDLALHREAVAWLDTIQPRKDDTSTTSHPTVASSSSSPSGGPRVAFLKTDVSDWKQLHGAFDGYAREFGGGVPDVVCPGAGVYEPSWNNFWNDGDDDAGFYTLLRINLEHPLKMSRIAIRKWVQHRRPGTIVLVSSTGAQKPSMLTPLYGAAKQGVSNLARGMARLQDMEDIRVVAVAPGPTMSPLMYDHPEALRFVDPDKDKLSTPDEIGRGMMAVAFDRERFPPGTVLEVTHPDRWREVNLLNDPGPGPHAFTSRKEEGMADVYAALEADRKSAPA</sequence>
<dbReference type="GO" id="GO:0016616">
    <property type="term" value="F:oxidoreductase activity, acting on the CH-OH group of donors, NAD or NADP as acceptor"/>
    <property type="evidence" value="ECO:0007669"/>
    <property type="project" value="TreeGrafter"/>
</dbReference>
<comment type="caution">
    <text evidence="5">The sequence shown here is derived from an EMBL/GenBank/DDBJ whole genome shotgun (WGS) entry which is preliminary data.</text>
</comment>
<dbReference type="InterPro" id="IPR002347">
    <property type="entry name" value="SDR_fam"/>
</dbReference>
<dbReference type="AlphaFoldDB" id="A0A178ZVI5"/>
<dbReference type="GO" id="GO:0005737">
    <property type="term" value="C:cytoplasm"/>
    <property type="evidence" value="ECO:0007669"/>
    <property type="project" value="TreeGrafter"/>
</dbReference>
<name>A0A178ZVI5_9EURO</name>
<dbReference type="Pfam" id="PF00106">
    <property type="entry name" value="adh_short"/>
    <property type="match status" value="1"/>
</dbReference>
<dbReference type="PANTHER" id="PTHR44229:SF4">
    <property type="entry name" value="15-HYDROXYPROSTAGLANDIN DEHYDROGENASE [NAD(+)]"/>
    <property type="match status" value="1"/>
</dbReference>
<dbReference type="InterPro" id="IPR020904">
    <property type="entry name" value="Sc_DH/Rdtase_CS"/>
</dbReference>
<comment type="similarity">
    <text evidence="1">Belongs to the short-chain dehydrogenases/reductases (SDR) family.</text>
</comment>
<evidence type="ECO:0000256" key="3">
    <source>
        <dbReference type="ARBA" id="ARBA00023002"/>
    </source>
</evidence>
<reference evidence="5 6" key="1">
    <citation type="submission" date="2016-04" db="EMBL/GenBank/DDBJ databases">
        <title>Draft genome of Fonsecaea erecta CBS 125763.</title>
        <authorList>
            <person name="Weiss V.A."/>
            <person name="Vicente V.A."/>
            <person name="Raittz R.T."/>
            <person name="Moreno L.F."/>
            <person name="De Souza E.M."/>
            <person name="Pedrosa F.O."/>
            <person name="Steffens M.B."/>
            <person name="Faoro H."/>
            <person name="Tadra-Sfeir M.Z."/>
            <person name="Najafzadeh M.J."/>
            <person name="Felipe M.S."/>
            <person name="Teixeira M."/>
            <person name="Sun J."/>
            <person name="Xi L."/>
            <person name="Gomes R."/>
            <person name="De Azevedo C.M."/>
            <person name="Salgado C.G."/>
            <person name="Da Silva M.B."/>
            <person name="Nascimento M.F."/>
            <person name="Queiroz-Telles F."/>
            <person name="Attili D.S."/>
            <person name="Gorbushina A."/>
        </authorList>
    </citation>
    <scope>NUCLEOTIDE SEQUENCE [LARGE SCALE GENOMIC DNA]</scope>
    <source>
        <strain evidence="5 6">CBS 125763</strain>
    </source>
</reference>
<evidence type="ECO:0000313" key="6">
    <source>
        <dbReference type="Proteomes" id="UP000078343"/>
    </source>
</evidence>
<evidence type="ECO:0000256" key="2">
    <source>
        <dbReference type="ARBA" id="ARBA00022857"/>
    </source>
</evidence>
<dbReference type="OrthoDB" id="5296at2759"/>
<dbReference type="EMBL" id="LVYI01000002">
    <property type="protein sequence ID" value="OAP63779.1"/>
    <property type="molecule type" value="Genomic_DNA"/>
</dbReference>
<gene>
    <name evidence="5" type="ORF">AYL99_03006</name>
</gene>
<dbReference type="Proteomes" id="UP000078343">
    <property type="component" value="Unassembled WGS sequence"/>
</dbReference>
<protein>
    <submittedName>
        <fullName evidence="5">Uncharacterized protein</fullName>
    </submittedName>
</protein>
<keyword evidence="2" id="KW-0521">NADP</keyword>
<keyword evidence="6" id="KW-1185">Reference proteome</keyword>
<evidence type="ECO:0000256" key="1">
    <source>
        <dbReference type="ARBA" id="ARBA00006484"/>
    </source>
</evidence>
<evidence type="ECO:0000313" key="5">
    <source>
        <dbReference type="EMBL" id="OAP63779.1"/>
    </source>
</evidence>
<dbReference type="SUPFAM" id="SSF51735">
    <property type="entry name" value="NAD(P)-binding Rossmann-fold domains"/>
    <property type="match status" value="1"/>
</dbReference>
<dbReference type="Gene3D" id="3.40.50.720">
    <property type="entry name" value="NAD(P)-binding Rossmann-like Domain"/>
    <property type="match status" value="1"/>
</dbReference>
<accession>A0A178ZVI5</accession>
<dbReference type="PROSITE" id="PS00061">
    <property type="entry name" value="ADH_SHORT"/>
    <property type="match status" value="1"/>
</dbReference>
<feature type="region of interest" description="Disordered" evidence="4">
    <location>
        <begin position="100"/>
        <end position="122"/>
    </location>
</feature>
<proteinExistence type="inferred from homology"/>
<keyword evidence="3" id="KW-0560">Oxidoreductase</keyword>
<dbReference type="STRING" id="1367422.A0A178ZVI5"/>
<feature type="compositionally biased region" description="Low complexity" evidence="4">
    <location>
        <begin position="104"/>
        <end position="119"/>
    </location>
</feature>
<evidence type="ECO:0000256" key="4">
    <source>
        <dbReference type="SAM" id="MobiDB-lite"/>
    </source>
</evidence>
<organism evidence="5 6">
    <name type="scientific">Fonsecaea erecta</name>
    <dbReference type="NCBI Taxonomy" id="1367422"/>
    <lineage>
        <taxon>Eukaryota</taxon>
        <taxon>Fungi</taxon>
        <taxon>Dikarya</taxon>
        <taxon>Ascomycota</taxon>
        <taxon>Pezizomycotina</taxon>
        <taxon>Eurotiomycetes</taxon>
        <taxon>Chaetothyriomycetidae</taxon>
        <taxon>Chaetothyriales</taxon>
        <taxon>Herpotrichiellaceae</taxon>
        <taxon>Fonsecaea</taxon>
    </lineage>
</organism>
<dbReference type="PANTHER" id="PTHR44229">
    <property type="entry name" value="15-HYDROXYPROSTAGLANDIN DEHYDROGENASE [NAD(+)]"/>
    <property type="match status" value="1"/>
</dbReference>